<feature type="region of interest" description="Disordered" evidence="1">
    <location>
        <begin position="152"/>
        <end position="209"/>
    </location>
</feature>
<feature type="region of interest" description="Disordered" evidence="1">
    <location>
        <begin position="106"/>
        <end position="136"/>
    </location>
</feature>
<feature type="compositionally biased region" description="Polar residues" evidence="1">
    <location>
        <begin position="188"/>
        <end position="205"/>
    </location>
</feature>
<reference evidence="2" key="2">
    <citation type="submission" date="2023-06" db="EMBL/GenBank/DDBJ databases">
        <authorList>
            <person name="Swenson N.G."/>
            <person name="Wegrzyn J.L."/>
            <person name="Mcevoy S.L."/>
        </authorList>
    </citation>
    <scope>NUCLEOTIDE SEQUENCE</scope>
    <source>
        <strain evidence="2">NS2018</strain>
        <tissue evidence="2">Leaf</tissue>
    </source>
</reference>
<name>A0AA39RXI3_ACESA</name>
<evidence type="ECO:0000313" key="2">
    <source>
        <dbReference type="EMBL" id="KAK0583351.1"/>
    </source>
</evidence>
<sequence length="229" mass="24970">MQLTPNAYRNLMALYCLWRNLNFDAPTVNEIKHCLILRKSINEAGSYYLALYHSSRWLPIGEDRKRMKGKLDLPILDLDLIIGKTIRALKSVKVISKEDAKTVERQGIAPLDDPSLAEDYDAEGLDPNATTTGSGVAATTGSRVVATVSTNGIDAPMRGPSGPIGNLHKRKWKLPSDPKGPKVPRTLSGPSKSQNGSSELTSSEPIDSIFKDLGTIPKWEVSKIVMDGS</sequence>
<dbReference type="AlphaFoldDB" id="A0AA39RXI3"/>
<gene>
    <name evidence="2" type="ORF">LWI29_036033</name>
</gene>
<evidence type="ECO:0000256" key="1">
    <source>
        <dbReference type="SAM" id="MobiDB-lite"/>
    </source>
</evidence>
<keyword evidence="3" id="KW-1185">Reference proteome</keyword>
<comment type="caution">
    <text evidence="2">The sequence shown here is derived from an EMBL/GenBank/DDBJ whole genome shotgun (WGS) entry which is preliminary data.</text>
</comment>
<dbReference type="EMBL" id="JAUESC010000384">
    <property type="protein sequence ID" value="KAK0583351.1"/>
    <property type="molecule type" value="Genomic_DNA"/>
</dbReference>
<accession>A0AA39RXI3</accession>
<protein>
    <submittedName>
        <fullName evidence="2">Uncharacterized protein</fullName>
    </submittedName>
</protein>
<reference evidence="2" key="1">
    <citation type="journal article" date="2022" name="Plant J.">
        <title>Strategies of tolerance reflected in two North American maple genomes.</title>
        <authorList>
            <person name="McEvoy S.L."/>
            <person name="Sezen U.U."/>
            <person name="Trouern-Trend A."/>
            <person name="McMahon S.M."/>
            <person name="Schaberg P.G."/>
            <person name="Yang J."/>
            <person name="Wegrzyn J.L."/>
            <person name="Swenson N.G."/>
        </authorList>
    </citation>
    <scope>NUCLEOTIDE SEQUENCE</scope>
    <source>
        <strain evidence="2">NS2018</strain>
    </source>
</reference>
<organism evidence="2 3">
    <name type="scientific">Acer saccharum</name>
    <name type="common">Sugar maple</name>
    <dbReference type="NCBI Taxonomy" id="4024"/>
    <lineage>
        <taxon>Eukaryota</taxon>
        <taxon>Viridiplantae</taxon>
        <taxon>Streptophyta</taxon>
        <taxon>Embryophyta</taxon>
        <taxon>Tracheophyta</taxon>
        <taxon>Spermatophyta</taxon>
        <taxon>Magnoliopsida</taxon>
        <taxon>eudicotyledons</taxon>
        <taxon>Gunneridae</taxon>
        <taxon>Pentapetalae</taxon>
        <taxon>rosids</taxon>
        <taxon>malvids</taxon>
        <taxon>Sapindales</taxon>
        <taxon>Sapindaceae</taxon>
        <taxon>Hippocastanoideae</taxon>
        <taxon>Acereae</taxon>
        <taxon>Acer</taxon>
    </lineage>
</organism>
<feature type="compositionally biased region" description="Acidic residues" evidence="1">
    <location>
        <begin position="115"/>
        <end position="124"/>
    </location>
</feature>
<evidence type="ECO:0000313" key="3">
    <source>
        <dbReference type="Proteomes" id="UP001168877"/>
    </source>
</evidence>
<proteinExistence type="predicted"/>
<dbReference type="Proteomes" id="UP001168877">
    <property type="component" value="Unassembled WGS sequence"/>
</dbReference>